<evidence type="ECO:0000313" key="2">
    <source>
        <dbReference type="EMBL" id="MDQ9172059.1"/>
    </source>
</evidence>
<comment type="caution">
    <text evidence="2">The sequence shown here is derived from an EMBL/GenBank/DDBJ whole genome shotgun (WGS) entry which is preliminary data.</text>
</comment>
<feature type="domain" description="IrrE N-terminal-like" evidence="1">
    <location>
        <begin position="30"/>
        <end position="164"/>
    </location>
</feature>
<gene>
    <name evidence="2" type="ORF">Q8A64_16725</name>
</gene>
<keyword evidence="3" id="KW-1185">Reference proteome</keyword>
<dbReference type="InterPro" id="IPR010359">
    <property type="entry name" value="IrrE_HExxH"/>
</dbReference>
<protein>
    <submittedName>
        <fullName evidence="2">ImmA/IrrE family metallo-endopeptidase</fullName>
    </submittedName>
</protein>
<accession>A0ABU1BT78</accession>
<proteinExistence type="predicted"/>
<organism evidence="2 3">
    <name type="scientific">Keguizhuia sedimenti</name>
    <dbReference type="NCBI Taxonomy" id="3064264"/>
    <lineage>
        <taxon>Bacteria</taxon>
        <taxon>Pseudomonadati</taxon>
        <taxon>Pseudomonadota</taxon>
        <taxon>Betaproteobacteria</taxon>
        <taxon>Burkholderiales</taxon>
        <taxon>Oxalobacteraceae</taxon>
        <taxon>Keguizhuia</taxon>
    </lineage>
</organism>
<dbReference type="Proteomes" id="UP001225596">
    <property type="component" value="Unassembled WGS sequence"/>
</dbReference>
<evidence type="ECO:0000259" key="1">
    <source>
        <dbReference type="Pfam" id="PF06114"/>
    </source>
</evidence>
<evidence type="ECO:0000313" key="3">
    <source>
        <dbReference type="Proteomes" id="UP001225596"/>
    </source>
</evidence>
<reference evidence="2 3" key="1">
    <citation type="submission" date="2023-08" db="EMBL/GenBank/DDBJ databases">
        <title>Oxalobacteraceae gen .nov., isolated from river sludge outside the plant.</title>
        <authorList>
            <person name="Zhao S.Y."/>
        </authorList>
    </citation>
    <scope>NUCLEOTIDE SEQUENCE [LARGE SCALE GENOMIC DNA]</scope>
    <source>
        <strain evidence="2 3">R-40</strain>
    </source>
</reference>
<dbReference type="PANTHER" id="PTHR43236:SF2">
    <property type="entry name" value="BLL0069 PROTEIN"/>
    <property type="match status" value="1"/>
</dbReference>
<dbReference type="Gene3D" id="1.10.10.2910">
    <property type="match status" value="1"/>
</dbReference>
<dbReference type="EMBL" id="JAUYVH010000015">
    <property type="protein sequence ID" value="MDQ9172059.1"/>
    <property type="molecule type" value="Genomic_DNA"/>
</dbReference>
<dbReference type="PANTHER" id="PTHR43236">
    <property type="entry name" value="ANTITOXIN HIGA1"/>
    <property type="match status" value="1"/>
</dbReference>
<sequence length="174" mass="19255">MNPSIEEKATATLEQLNLTSIPIDPASVAARLGLSVRFESFSDDLSGVLMRKPEGSIVAVNSRHGVARQRFTIAHEIGHHVLQHKGDLFIDQTVLNRRDGRSSYAIDSQEIEANAFAAALLMPRQQVTNELIALMNSSMIEQKNLARELANRFQVSEQAMSFRLVNLGLITSLE</sequence>
<dbReference type="RefSeq" id="WP_338438060.1">
    <property type="nucleotide sequence ID" value="NZ_JAUYVH010000015.1"/>
</dbReference>
<dbReference type="InterPro" id="IPR052345">
    <property type="entry name" value="Rad_response_metalloprotease"/>
</dbReference>
<name>A0ABU1BT78_9BURK</name>
<dbReference type="Pfam" id="PF06114">
    <property type="entry name" value="Peptidase_M78"/>
    <property type="match status" value="1"/>
</dbReference>